<evidence type="ECO:0000259" key="6">
    <source>
        <dbReference type="Pfam" id="PF11710"/>
    </source>
</evidence>
<organism evidence="7 8">
    <name type="scientific">Tothia fuscella</name>
    <dbReference type="NCBI Taxonomy" id="1048955"/>
    <lineage>
        <taxon>Eukaryota</taxon>
        <taxon>Fungi</taxon>
        <taxon>Dikarya</taxon>
        <taxon>Ascomycota</taxon>
        <taxon>Pezizomycotina</taxon>
        <taxon>Dothideomycetes</taxon>
        <taxon>Pleosporomycetidae</taxon>
        <taxon>Venturiales</taxon>
        <taxon>Cylindrosympodiaceae</taxon>
        <taxon>Tothia</taxon>
    </lineage>
</organism>
<feature type="domain" description="Glucose receptor Git3-like N-terminal" evidence="6">
    <location>
        <begin position="8"/>
        <end position="193"/>
    </location>
</feature>
<dbReference type="PANTHER" id="PTHR23112">
    <property type="entry name" value="G PROTEIN-COUPLED RECEPTOR 157-RELATED"/>
    <property type="match status" value="1"/>
</dbReference>
<evidence type="ECO:0000256" key="1">
    <source>
        <dbReference type="ARBA" id="ARBA00004141"/>
    </source>
</evidence>
<keyword evidence="2 5" id="KW-0812">Transmembrane</keyword>
<gene>
    <name evidence="7" type="ORF">EJ08DRAFT_557427</name>
</gene>
<dbReference type="PANTHER" id="PTHR23112:SF37">
    <property type="entry name" value="G PROTEIN-COUPLED RECEPTOR GPR1"/>
    <property type="match status" value="1"/>
</dbReference>
<feature type="non-terminal residue" evidence="7">
    <location>
        <position position="193"/>
    </location>
</feature>
<keyword evidence="4 5" id="KW-0472">Membrane</keyword>
<dbReference type="GO" id="GO:0004930">
    <property type="term" value="F:G protein-coupled receptor activity"/>
    <property type="evidence" value="ECO:0007669"/>
    <property type="project" value="TreeGrafter"/>
</dbReference>
<evidence type="ECO:0000256" key="4">
    <source>
        <dbReference type="ARBA" id="ARBA00023136"/>
    </source>
</evidence>
<reference evidence="7" key="1">
    <citation type="journal article" date="2020" name="Stud. Mycol.">
        <title>101 Dothideomycetes genomes: a test case for predicting lifestyles and emergence of pathogens.</title>
        <authorList>
            <person name="Haridas S."/>
            <person name="Albert R."/>
            <person name="Binder M."/>
            <person name="Bloem J."/>
            <person name="Labutti K."/>
            <person name="Salamov A."/>
            <person name="Andreopoulos B."/>
            <person name="Baker S."/>
            <person name="Barry K."/>
            <person name="Bills G."/>
            <person name="Bluhm B."/>
            <person name="Cannon C."/>
            <person name="Castanera R."/>
            <person name="Culley D."/>
            <person name="Daum C."/>
            <person name="Ezra D."/>
            <person name="Gonzalez J."/>
            <person name="Henrissat B."/>
            <person name="Kuo A."/>
            <person name="Liang C."/>
            <person name="Lipzen A."/>
            <person name="Lutzoni F."/>
            <person name="Magnuson J."/>
            <person name="Mondo S."/>
            <person name="Nolan M."/>
            <person name="Ohm R."/>
            <person name="Pangilinan J."/>
            <person name="Park H.-J."/>
            <person name="Ramirez L."/>
            <person name="Alfaro M."/>
            <person name="Sun H."/>
            <person name="Tritt A."/>
            <person name="Yoshinaga Y."/>
            <person name="Zwiers L.-H."/>
            <person name="Turgeon B."/>
            <person name="Goodwin S."/>
            <person name="Spatafora J."/>
            <person name="Crous P."/>
            <person name="Grigoriev I."/>
        </authorList>
    </citation>
    <scope>NUCLEOTIDE SEQUENCE</scope>
    <source>
        <strain evidence="7">CBS 130266</strain>
    </source>
</reference>
<comment type="caution">
    <text evidence="7">The sequence shown here is derived from an EMBL/GenBank/DDBJ whole genome shotgun (WGS) entry which is preliminary data.</text>
</comment>
<evidence type="ECO:0000256" key="3">
    <source>
        <dbReference type="ARBA" id="ARBA00022989"/>
    </source>
</evidence>
<dbReference type="Gene3D" id="1.20.1070.10">
    <property type="entry name" value="Rhodopsin 7-helix transmembrane proteins"/>
    <property type="match status" value="1"/>
</dbReference>
<proteinExistence type="predicted"/>
<feature type="transmembrane region" description="Helical" evidence="5">
    <location>
        <begin position="83"/>
        <end position="104"/>
    </location>
</feature>
<evidence type="ECO:0000313" key="8">
    <source>
        <dbReference type="Proteomes" id="UP000800235"/>
    </source>
</evidence>
<accession>A0A9P4TUK5</accession>
<name>A0A9P4TUK5_9PEZI</name>
<dbReference type="InterPro" id="IPR023041">
    <property type="entry name" value="Glucose_rcpt_Git3-like_N"/>
</dbReference>
<dbReference type="OrthoDB" id="3945321at2759"/>
<evidence type="ECO:0000256" key="2">
    <source>
        <dbReference type="ARBA" id="ARBA00022692"/>
    </source>
</evidence>
<dbReference type="GO" id="GO:0007189">
    <property type="term" value="P:adenylate cyclase-activating G protein-coupled receptor signaling pathway"/>
    <property type="evidence" value="ECO:0007669"/>
    <property type="project" value="TreeGrafter"/>
</dbReference>
<dbReference type="Proteomes" id="UP000800235">
    <property type="component" value="Unassembled WGS sequence"/>
</dbReference>
<feature type="transmembrane region" description="Helical" evidence="5">
    <location>
        <begin position="12"/>
        <end position="31"/>
    </location>
</feature>
<dbReference type="GO" id="GO:0005886">
    <property type="term" value="C:plasma membrane"/>
    <property type="evidence" value="ECO:0007669"/>
    <property type="project" value="TreeGrafter"/>
</dbReference>
<dbReference type="EMBL" id="MU007080">
    <property type="protein sequence ID" value="KAF2423600.1"/>
    <property type="molecule type" value="Genomic_DNA"/>
</dbReference>
<feature type="transmembrane region" description="Helical" evidence="5">
    <location>
        <begin position="125"/>
        <end position="143"/>
    </location>
</feature>
<comment type="subcellular location">
    <subcellularLocation>
        <location evidence="1">Membrane</location>
        <topology evidence="1">Multi-pass membrane protein</topology>
    </subcellularLocation>
</comment>
<dbReference type="Pfam" id="PF11710">
    <property type="entry name" value="Git3"/>
    <property type="match status" value="1"/>
</dbReference>
<protein>
    <recommendedName>
        <fullName evidence="6">Glucose receptor Git3-like N-terminal domain-containing protein</fullName>
    </recommendedName>
</protein>
<evidence type="ECO:0000256" key="5">
    <source>
        <dbReference type="SAM" id="Phobius"/>
    </source>
</evidence>
<feature type="transmembrane region" description="Helical" evidence="5">
    <location>
        <begin position="172"/>
        <end position="191"/>
    </location>
</feature>
<keyword evidence="3 5" id="KW-1133">Transmembrane helix</keyword>
<keyword evidence="8" id="KW-1185">Reference proteome</keyword>
<sequence length="193" mass="21831">YTALQKRMIQTVATATSAFTLVATMITFYWFVRMQKRLRHKLIMMSILGCFIRGLWYFIFSVVVMGNKPVSTHSMFCQTTGFFIALGNEITDFATLFIAIHGALQIFRPSLGDFDSGDGLYKYRRYVFGVTLFLPLTLASLAFTNQDAPYTSQGAFCALPTKPIWYRLGLSWIPRYIIGLTVTGLAIAVYVHV</sequence>
<evidence type="ECO:0000313" key="7">
    <source>
        <dbReference type="EMBL" id="KAF2423600.1"/>
    </source>
</evidence>
<feature type="non-terminal residue" evidence="7">
    <location>
        <position position="1"/>
    </location>
</feature>
<dbReference type="AlphaFoldDB" id="A0A9P4TUK5"/>
<feature type="transmembrane region" description="Helical" evidence="5">
    <location>
        <begin position="43"/>
        <end position="63"/>
    </location>
</feature>